<dbReference type="Pfam" id="PF14561">
    <property type="entry name" value="TPR_20"/>
    <property type="match status" value="1"/>
</dbReference>
<sequence length="337" mass="35362">MLLYANRVESGGIMAEQQFNPGVSLAGAVDLEALKHQVKAEPGQAGGAPAAGGYVIDTTENTFQAMVQTSATFPILLLLWVPTDDRLFPMARALGDAVNALNGQIQLSRIDISSNPSIAQALQVQGVPALFALIAGRPMPLLQGLPGDDELKQLTDEVIPKIIEAAAQSGVNGTAPYSGDPDSDAAKSAGATGAVAGAEQVPPEHAEAHRLAEEGDYAGAAAEYERVLGSDPSDALAARERAKALLLARSGAADVRDVRAAAAAAPDDVEAQLAVADIDMIGGQIQDAFDRLLDFLAAGHKADIEQVRKRLLEYFAIPEPTDPRLTRARRRLATLMY</sequence>
<dbReference type="Gene3D" id="1.25.40.10">
    <property type="entry name" value="Tetratricopeptide repeat domain"/>
    <property type="match status" value="1"/>
</dbReference>
<evidence type="ECO:0008006" key="3">
    <source>
        <dbReference type="Google" id="ProtNLM"/>
    </source>
</evidence>
<proteinExistence type="predicted"/>
<dbReference type="Proteomes" id="UP000005084">
    <property type="component" value="Unassembled WGS sequence"/>
</dbReference>
<dbReference type="HOGENOM" id="CLU_046120_0_0_11"/>
<reference evidence="2" key="1">
    <citation type="submission" date="2008-08" db="EMBL/GenBank/DDBJ databases">
        <title>Annotation of Bifidobacterium longum subsp. infantis CCUG 52486.</title>
        <authorList>
            <consortium name="The Broad Institute Genome Sequencing Platform"/>
            <person name="Gougoulias C."/>
            <person name="Tuohy K.M."/>
            <person name="Gibson G.R."/>
            <person name="Ward D."/>
            <person name="Mehta T."/>
            <person name="Young S."/>
            <person name="Jaffe D."/>
            <person name="Gnerre S."/>
            <person name="Berlin A."/>
            <person name="Heiman D."/>
            <person name="Hepburn T."/>
            <person name="Shea T."/>
            <person name="Sykes S."/>
            <person name="Alvarado L."/>
            <person name="Kodira C."/>
            <person name="Borodovsky M."/>
            <person name="Lander E."/>
            <person name="Galagan J."/>
            <person name="Nusbaum C."/>
            <person name="Birren B."/>
        </authorList>
    </citation>
    <scope>NUCLEOTIDE SEQUENCE [LARGE SCALE GENOMIC DNA]</scope>
    <source>
        <strain evidence="2">CCUG 52486</strain>
    </source>
</reference>
<dbReference type="Gene3D" id="3.40.30.10">
    <property type="entry name" value="Glutaredoxin"/>
    <property type="match status" value="1"/>
</dbReference>
<dbReference type="InterPro" id="IPR036249">
    <property type="entry name" value="Thioredoxin-like_sf"/>
</dbReference>
<dbReference type="SUPFAM" id="SSF48452">
    <property type="entry name" value="TPR-like"/>
    <property type="match status" value="1"/>
</dbReference>
<evidence type="ECO:0000313" key="2">
    <source>
        <dbReference type="EMBL" id="EEQ54407.1"/>
    </source>
</evidence>
<protein>
    <recommendedName>
        <fullName evidence="3">Co-chaperone YbbN</fullName>
    </recommendedName>
</protein>
<organism evidence="2">
    <name type="scientific">Bifidobacterium longum subsp. infantis CCUG 52486</name>
    <dbReference type="NCBI Taxonomy" id="537937"/>
    <lineage>
        <taxon>Bacteria</taxon>
        <taxon>Bacillati</taxon>
        <taxon>Actinomycetota</taxon>
        <taxon>Actinomycetes</taxon>
        <taxon>Bifidobacteriales</taxon>
        <taxon>Bifidobacteriaceae</taxon>
        <taxon>Bifidobacterium</taxon>
    </lineage>
</organism>
<feature type="region of interest" description="Disordered" evidence="1">
    <location>
        <begin position="171"/>
        <end position="193"/>
    </location>
</feature>
<dbReference type="AlphaFoldDB" id="C5E8R3"/>
<evidence type="ECO:0000256" key="1">
    <source>
        <dbReference type="SAM" id="MobiDB-lite"/>
    </source>
</evidence>
<name>C5E8R3_BIFLI</name>
<dbReference type="InterPro" id="IPR011990">
    <property type="entry name" value="TPR-like_helical_dom_sf"/>
</dbReference>
<dbReference type="SUPFAM" id="SSF52833">
    <property type="entry name" value="Thioredoxin-like"/>
    <property type="match status" value="1"/>
</dbReference>
<gene>
    <name evidence="2" type="ORF">BLIG_00357</name>
</gene>
<accession>C5E8R3</accession>
<dbReference type="EMBL" id="DS990238">
    <property type="protein sequence ID" value="EEQ54407.1"/>
    <property type="molecule type" value="Genomic_DNA"/>
</dbReference>